<sequence>MPELSNGFGSELTVLIMGLQMPPSPKALTFGANHVVAVTRRVFAGVGTLAARNPHHPEKLPPG</sequence>
<dbReference type="Proteomes" id="UP000051660">
    <property type="component" value="Unassembled WGS sequence"/>
</dbReference>
<dbReference type="RefSeq" id="WP_057857440.1">
    <property type="nucleotide sequence ID" value="NZ_LLYB01000050.1"/>
</dbReference>
<name>A0A0R3N136_9BRAD</name>
<organism evidence="1 2">
    <name type="scientific">Bradyrhizobium lablabi</name>
    <dbReference type="NCBI Taxonomy" id="722472"/>
    <lineage>
        <taxon>Bacteria</taxon>
        <taxon>Pseudomonadati</taxon>
        <taxon>Pseudomonadota</taxon>
        <taxon>Alphaproteobacteria</taxon>
        <taxon>Hyphomicrobiales</taxon>
        <taxon>Nitrobacteraceae</taxon>
        <taxon>Bradyrhizobium</taxon>
    </lineage>
</organism>
<gene>
    <name evidence="1" type="ORF">CQ14_38360</name>
</gene>
<reference evidence="1 2" key="1">
    <citation type="submission" date="2014-03" db="EMBL/GenBank/DDBJ databases">
        <title>Bradyrhizobium valentinum sp. nov., isolated from effective nodules of Lupinus mariae-josephae, a lupine endemic of basic-lime soils in Eastern Spain.</title>
        <authorList>
            <person name="Duran D."/>
            <person name="Rey L."/>
            <person name="Navarro A."/>
            <person name="Busquets A."/>
            <person name="Imperial J."/>
            <person name="Ruiz-Argueso T."/>
        </authorList>
    </citation>
    <scope>NUCLEOTIDE SEQUENCE [LARGE SCALE GENOMIC DNA]</scope>
    <source>
        <strain evidence="1 2">CCBAU 23086</strain>
    </source>
</reference>
<comment type="caution">
    <text evidence="1">The sequence shown here is derived from an EMBL/GenBank/DDBJ whole genome shotgun (WGS) entry which is preliminary data.</text>
</comment>
<accession>A0A0R3N136</accession>
<proteinExistence type="predicted"/>
<evidence type="ECO:0000313" key="1">
    <source>
        <dbReference type="EMBL" id="KRR26057.1"/>
    </source>
</evidence>
<dbReference type="AlphaFoldDB" id="A0A0R3N136"/>
<dbReference type="EMBL" id="LLYB01000050">
    <property type="protein sequence ID" value="KRR26057.1"/>
    <property type="molecule type" value="Genomic_DNA"/>
</dbReference>
<protein>
    <submittedName>
        <fullName evidence="1">Uncharacterized protein</fullName>
    </submittedName>
</protein>
<evidence type="ECO:0000313" key="2">
    <source>
        <dbReference type="Proteomes" id="UP000051660"/>
    </source>
</evidence>